<keyword evidence="4" id="KW-1185">Reference proteome</keyword>
<evidence type="ECO:0000313" key="3">
    <source>
        <dbReference type="EMBL" id="MDY0747124.1"/>
    </source>
</evidence>
<accession>A0ABU5DLD8</accession>
<comment type="caution">
    <text evidence="3">The sequence shown here is derived from an EMBL/GenBank/DDBJ whole genome shotgun (WGS) entry which is preliminary data.</text>
</comment>
<evidence type="ECO:0000313" key="4">
    <source>
        <dbReference type="Proteomes" id="UP001285263"/>
    </source>
</evidence>
<reference evidence="3 4" key="1">
    <citation type="submission" date="2023-11" db="EMBL/GenBank/DDBJ databases">
        <title>Paucibacter sp. nov., isolated from fresh soil in Korea.</title>
        <authorList>
            <person name="Le N.T.T."/>
        </authorList>
    </citation>
    <scope>NUCLEOTIDE SEQUENCE [LARGE SCALE GENOMIC DNA]</scope>
    <source>
        <strain evidence="3 4">R3-3</strain>
    </source>
</reference>
<dbReference type="Proteomes" id="UP001285263">
    <property type="component" value="Unassembled WGS sequence"/>
</dbReference>
<evidence type="ECO:0000256" key="2">
    <source>
        <dbReference type="SAM" id="SignalP"/>
    </source>
</evidence>
<evidence type="ECO:0000256" key="1">
    <source>
        <dbReference type="SAM" id="MobiDB-lite"/>
    </source>
</evidence>
<feature type="region of interest" description="Disordered" evidence="1">
    <location>
        <begin position="90"/>
        <end position="115"/>
    </location>
</feature>
<protein>
    <recommendedName>
        <fullName evidence="5">Secreted protein</fullName>
    </recommendedName>
</protein>
<evidence type="ECO:0008006" key="5">
    <source>
        <dbReference type="Google" id="ProtNLM"/>
    </source>
</evidence>
<keyword evidence="2" id="KW-0732">Signal</keyword>
<gene>
    <name evidence="3" type="ORF">SNE35_21635</name>
</gene>
<dbReference type="RefSeq" id="WP_320425089.1">
    <property type="nucleotide sequence ID" value="NZ_JAXCLA010000007.1"/>
</dbReference>
<organism evidence="3 4">
    <name type="scientific">Roseateles agri</name>
    <dbReference type="NCBI Taxonomy" id="3098619"/>
    <lineage>
        <taxon>Bacteria</taxon>
        <taxon>Pseudomonadati</taxon>
        <taxon>Pseudomonadota</taxon>
        <taxon>Betaproteobacteria</taxon>
        <taxon>Burkholderiales</taxon>
        <taxon>Sphaerotilaceae</taxon>
        <taxon>Roseateles</taxon>
    </lineage>
</organism>
<sequence>MSRMLRALVIALLLPAYCWAAIGVDAFVPAQSKAGLAVLEMSEPAAPGVDLSDQVADLVSELGDTSDDAPELLTTLPAVSAVVLSAADVPHAPNARPPVNTPDRLLRPPRAALQS</sequence>
<dbReference type="EMBL" id="JAXCLA010000007">
    <property type="protein sequence ID" value="MDY0747124.1"/>
    <property type="molecule type" value="Genomic_DNA"/>
</dbReference>
<name>A0ABU5DLD8_9BURK</name>
<feature type="chain" id="PRO_5046511747" description="Secreted protein" evidence="2">
    <location>
        <begin position="21"/>
        <end position="115"/>
    </location>
</feature>
<proteinExistence type="predicted"/>
<feature type="signal peptide" evidence="2">
    <location>
        <begin position="1"/>
        <end position="20"/>
    </location>
</feature>